<keyword evidence="2" id="KW-1185">Reference proteome</keyword>
<evidence type="ECO:0000313" key="2">
    <source>
        <dbReference type="Proteomes" id="UP000266861"/>
    </source>
</evidence>
<dbReference type="OrthoDB" id="2419604at2759"/>
<sequence>MGQRSEALLPLTSSQMSLTHKIYDIHDKKEKESHILKGLIEELIADPSEVFEDLPLAENEDEYP</sequence>
<protein>
    <submittedName>
        <fullName evidence="1">Uncharacterized protein</fullName>
    </submittedName>
</protein>
<dbReference type="Proteomes" id="UP000266861">
    <property type="component" value="Unassembled WGS sequence"/>
</dbReference>
<proteinExistence type="predicted"/>
<dbReference type="EMBL" id="PQFF01000181">
    <property type="protein sequence ID" value="RHZ76764.1"/>
    <property type="molecule type" value="Genomic_DNA"/>
</dbReference>
<comment type="caution">
    <text evidence="1">The sequence shown here is derived from an EMBL/GenBank/DDBJ whole genome shotgun (WGS) entry which is preliminary data.</text>
</comment>
<accession>A0A397IUG5</accession>
<evidence type="ECO:0000313" key="1">
    <source>
        <dbReference type="EMBL" id="RHZ76764.1"/>
    </source>
</evidence>
<organism evidence="1 2">
    <name type="scientific">Diversispora epigaea</name>
    <dbReference type="NCBI Taxonomy" id="1348612"/>
    <lineage>
        <taxon>Eukaryota</taxon>
        <taxon>Fungi</taxon>
        <taxon>Fungi incertae sedis</taxon>
        <taxon>Mucoromycota</taxon>
        <taxon>Glomeromycotina</taxon>
        <taxon>Glomeromycetes</taxon>
        <taxon>Diversisporales</taxon>
        <taxon>Diversisporaceae</taxon>
        <taxon>Diversispora</taxon>
    </lineage>
</organism>
<reference evidence="1 2" key="1">
    <citation type="submission" date="2018-08" db="EMBL/GenBank/DDBJ databases">
        <title>Genome and evolution of the arbuscular mycorrhizal fungus Diversispora epigaea (formerly Glomus versiforme) and its bacterial endosymbionts.</title>
        <authorList>
            <person name="Sun X."/>
            <person name="Fei Z."/>
            <person name="Harrison M."/>
        </authorList>
    </citation>
    <scope>NUCLEOTIDE SEQUENCE [LARGE SCALE GENOMIC DNA]</scope>
    <source>
        <strain evidence="1 2">IT104</strain>
    </source>
</reference>
<dbReference type="AlphaFoldDB" id="A0A397IUG5"/>
<gene>
    <name evidence="1" type="ORF">Glove_193g64</name>
</gene>
<name>A0A397IUG5_9GLOM</name>